<name>A0ABV3Z9Q0_9BACT</name>
<proteinExistence type="predicted"/>
<dbReference type="RefSeq" id="WP_369327636.1">
    <property type="nucleotide sequence ID" value="NZ_JAULBC010000001.1"/>
</dbReference>
<evidence type="ECO:0000313" key="3">
    <source>
        <dbReference type="EMBL" id="MEX6686245.1"/>
    </source>
</evidence>
<gene>
    <name evidence="3" type="ORF">QTN47_02000</name>
</gene>
<dbReference type="InterPro" id="IPR012373">
    <property type="entry name" value="Ferrdict_sens_TM"/>
</dbReference>
<evidence type="ECO:0000259" key="1">
    <source>
        <dbReference type="Pfam" id="PF04773"/>
    </source>
</evidence>
<dbReference type="PANTHER" id="PTHR30273">
    <property type="entry name" value="PERIPLASMIC SIGNAL SENSOR AND SIGMA FACTOR ACTIVATOR FECR-RELATED"/>
    <property type="match status" value="1"/>
</dbReference>
<dbReference type="InterPro" id="IPR006860">
    <property type="entry name" value="FecR"/>
</dbReference>
<feature type="domain" description="FecR protein" evidence="1">
    <location>
        <begin position="194"/>
        <end position="281"/>
    </location>
</feature>
<sequence length="392" mass="42710">MSPRLAYLLEKYLNKTHTEQEMQELAEIVLNSEHDEAVAELLEKRWNESQAPEVLSEPVSQSIVRSILSAEIPGSNSKNNKIISMISLKRLWVAASVVLIVGVGLYQLFSNSGSDADKKHVPAVAQDVKAPVGNKAVIVMNDGSKISLDSISGASISIQGNVSVTKTGDGRVAYSGTSDVIVNNTLINPRGSKVVNITLQDGTAVWLNSESSIKYPIAFTGKERTVEITGEAYLEVAKDPSRKFIVVTNGARTEVLGTHFNVNAYGDAGHTNITLLEGSIKVFNNGSAALLTPNQQAQLYSDSKINVIDHVEASEVVAWKNGLFSFNSLPLKNIMQQLERWYNVTVVYENVTNTKHFSGIFSRSDNVSEVLKVMQLAGLKFKVEGDKITVTE</sequence>
<keyword evidence="4" id="KW-1185">Reference proteome</keyword>
<evidence type="ECO:0000259" key="2">
    <source>
        <dbReference type="Pfam" id="PF16344"/>
    </source>
</evidence>
<feature type="domain" description="Protein FecR C-terminal" evidence="2">
    <location>
        <begin position="324"/>
        <end position="390"/>
    </location>
</feature>
<dbReference type="Gene3D" id="3.55.50.30">
    <property type="match status" value="1"/>
</dbReference>
<accession>A0ABV3Z9Q0</accession>
<dbReference type="InterPro" id="IPR032508">
    <property type="entry name" value="FecR_C"/>
</dbReference>
<organism evidence="3 4">
    <name type="scientific">Danxiaibacter flavus</name>
    <dbReference type="NCBI Taxonomy" id="3049108"/>
    <lineage>
        <taxon>Bacteria</taxon>
        <taxon>Pseudomonadati</taxon>
        <taxon>Bacteroidota</taxon>
        <taxon>Chitinophagia</taxon>
        <taxon>Chitinophagales</taxon>
        <taxon>Chitinophagaceae</taxon>
        <taxon>Danxiaibacter</taxon>
    </lineage>
</organism>
<dbReference type="Gene3D" id="2.60.120.1440">
    <property type="match status" value="1"/>
</dbReference>
<reference evidence="3 4" key="1">
    <citation type="submission" date="2023-07" db="EMBL/GenBank/DDBJ databases">
        <authorList>
            <person name="Lian W.-H."/>
        </authorList>
    </citation>
    <scope>NUCLEOTIDE SEQUENCE [LARGE SCALE GENOMIC DNA]</scope>
    <source>
        <strain evidence="3 4">SYSU DXS3180</strain>
    </source>
</reference>
<dbReference type="EMBL" id="JAULBC010000001">
    <property type="protein sequence ID" value="MEX6686245.1"/>
    <property type="molecule type" value="Genomic_DNA"/>
</dbReference>
<evidence type="ECO:0000313" key="4">
    <source>
        <dbReference type="Proteomes" id="UP001560573"/>
    </source>
</evidence>
<dbReference type="PANTHER" id="PTHR30273:SF2">
    <property type="entry name" value="PROTEIN FECR"/>
    <property type="match status" value="1"/>
</dbReference>
<dbReference type="Proteomes" id="UP001560573">
    <property type="component" value="Unassembled WGS sequence"/>
</dbReference>
<comment type="caution">
    <text evidence="3">The sequence shown here is derived from an EMBL/GenBank/DDBJ whole genome shotgun (WGS) entry which is preliminary data.</text>
</comment>
<dbReference type="Pfam" id="PF16344">
    <property type="entry name" value="FecR_C"/>
    <property type="match status" value="1"/>
</dbReference>
<dbReference type="Pfam" id="PF04773">
    <property type="entry name" value="FecR"/>
    <property type="match status" value="1"/>
</dbReference>
<protein>
    <submittedName>
        <fullName evidence="3">DUF4974 domain-containing protein</fullName>
    </submittedName>
</protein>